<protein>
    <submittedName>
        <fullName evidence="7">Radical SAM protein</fullName>
    </submittedName>
</protein>
<evidence type="ECO:0000256" key="2">
    <source>
        <dbReference type="ARBA" id="ARBA00022691"/>
    </source>
</evidence>
<dbReference type="SFLD" id="SFLDG01067">
    <property type="entry name" value="SPASM/twitch_domain_containing"/>
    <property type="match status" value="1"/>
</dbReference>
<dbReference type="Pfam" id="PF04055">
    <property type="entry name" value="Radical_SAM"/>
    <property type="match status" value="1"/>
</dbReference>
<sequence>MTSTAVDEEIEQLYRSLNPTELDSAVSVIVKLRGETCDIDCVYCYEKRKESPGGLRIAADQVGRITELFGQRPLAVELHGGEPLTIGKVGMRAILQELAVSPTVVRVSMQTNAVALDDEWLDLFEDYYPQLKLGVSLDGDAHGNAWRVGYDGAPVYPRVVAALELLALRGWKVGIIATVTSALLGRPEAVIDHLASFDAVNAVKFAPCFDGAVRRPTAADSSRLPGSRVLQRSAVSDQAAPAWSVTPDQFTEFVLRAGARWVEAGYHRRMSLEPVVSTIRRLRGLPSGYCHFSDLKCQHVFTLYPDGRFGGCDELDWPAAELGGLERLDSPAAVSAAQLASPLNQRLRSLMAKCVGCSYRDTCVGGCLATRLRAAEPEQDEDYCAHRMRLIDGVAGLLAAPGQVGAVTCRTLRWRPRVVNSMRDVAAFTRRWDDPAAERAPARLVHSAYGNINTVGLPGIHEADDLDPRHPQWDAAIEPGVKPLVNLAVARWNAITYDSCAGHAYDGLELDPRIRQLGIIPRGRREYQAVANALCRVATNVAGQLPSPVALVIGRAELQCESAGTRSPVLDLRLEPSCPSAWQDYFAHLDAATALVAEAMRMTRPQDAEPCPCRQEGRGA</sequence>
<dbReference type="Gene3D" id="3.20.20.70">
    <property type="entry name" value="Aldolase class I"/>
    <property type="match status" value="1"/>
</dbReference>
<dbReference type="PANTHER" id="PTHR43273">
    <property type="entry name" value="ANAEROBIC SULFATASE-MATURATING ENZYME HOMOLOG ASLB-RELATED"/>
    <property type="match status" value="1"/>
</dbReference>
<dbReference type="SFLD" id="SFLDS00029">
    <property type="entry name" value="Radical_SAM"/>
    <property type="match status" value="1"/>
</dbReference>
<proteinExistence type="predicted"/>
<dbReference type="AlphaFoldDB" id="A0A941II59"/>
<dbReference type="GO" id="GO:0046872">
    <property type="term" value="F:metal ion binding"/>
    <property type="evidence" value="ECO:0007669"/>
    <property type="project" value="UniProtKB-KW"/>
</dbReference>
<dbReference type="GO" id="GO:0016491">
    <property type="term" value="F:oxidoreductase activity"/>
    <property type="evidence" value="ECO:0007669"/>
    <property type="project" value="InterPro"/>
</dbReference>
<dbReference type="RefSeq" id="WP_212516978.1">
    <property type="nucleotide sequence ID" value="NZ_JAGSOH010000009.1"/>
</dbReference>
<comment type="caution">
    <text evidence="7">The sequence shown here is derived from an EMBL/GenBank/DDBJ whole genome shotgun (WGS) entry which is preliminary data.</text>
</comment>
<comment type="cofactor">
    <cofactor evidence="1">
        <name>[4Fe-4S] cluster</name>
        <dbReference type="ChEBI" id="CHEBI:49883"/>
    </cofactor>
</comment>
<dbReference type="InterPro" id="IPR013785">
    <property type="entry name" value="Aldolase_TIM"/>
</dbReference>
<dbReference type="PANTHER" id="PTHR43273:SF8">
    <property type="entry name" value="RADICAL SAM DOMAIN PROTEIN"/>
    <property type="match status" value="1"/>
</dbReference>
<name>A0A941II59_9ACTN</name>
<dbReference type="Proteomes" id="UP000676325">
    <property type="component" value="Unassembled WGS sequence"/>
</dbReference>
<evidence type="ECO:0000256" key="1">
    <source>
        <dbReference type="ARBA" id="ARBA00001966"/>
    </source>
</evidence>
<dbReference type="CDD" id="cd01335">
    <property type="entry name" value="Radical_SAM"/>
    <property type="match status" value="1"/>
</dbReference>
<accession>A0A941II59</accession>
<keyword evidence="4" id="KW-0408">Iron</keyword>
<dbReference type="EMBL" id="JAGSOH010000009">
    <property type="protein sequence ID" value="MBR7825823.1"/>
    <property type="molecule type" value="Genomic_DNA"/>
</dbReference>
<evidence type="ECO:0000313" key="8">
    <source>
        <dbReference type="Proteomes" id="UP000676325"/>
    </source>
</evidence>
<dbReference type="GO" id="GO:0051536">
    <property type="term" value="F:iron-sulfur cluster binding"/>
    <property type="evidence" value="ECO:0007669"/>
    <property type="project" value="UniProtKB-KW"/>
</dbReference>
<dbReference type="SUPFAM" id="SSF102114">
    <property type="entry name" value="Radical SAM enzymes"/>
    <property type="match status" value="1"/>
</dbReference>
<evidence type="ECO:0000259" key="6">
    <source>
        <dbReference type="Pfam" id="PF04055"/>
    </source>
</evidence>
<feature type="domain" description="Radical SAM core" evidence="6">
    <location>
        <begin position="35"/>
        <end position="179"/>
    </location>
</feature>
<dbReference type="SFLD" id="SFLDG01386">
    <property type="entry name" value="main_SPASM_domain-containing"/>
    <property type="match status" value="1"/>
</dbReference>
<evidence type="ECO:0000256" key="4">
    <source>
        <dbReference type="ARBA" id="ARBA00023004"/>
    </source>
</evidence>
<dbReference type="NCBIfam" id="TIGR04085">
    <property type="entry name" value="rSAM_more_4Fe4S"/>
    <property type="match status" value="1"/>
</dbReference>
<keyword evidence="3" id="KW-0479">Metal-binding</keyword>
<keyword evidence="5" id="KW-0411">Iron-sulfur</keyword>
<dbReference type="InterPro" id="IPR023867">
    <property type="entry name" value="Sulphatase_maturase_rSAM"/>
</dbReference>
<dbReference type="InterPro" id="IPR007197">
    <property type="entry name" value="rSAM"/>
</dbReference>
<keyword evidence="2" id="KW-0949">S-adenosyl-L-methionine</keyword>
<keyword evidence="8" id="KW-1185">Reference proteome</keyword>
<evidence type="ECO:0000313" key="7">
    <source>
        <dbReference type="EMBL" id="MBR7825823.1"/>
    </source>
</evidence>
<dbReference type="SFLD" id="SFLDG01072">
    <property type="entry name" value="dehydrogenase_like"/>
    <property type="match status" value="1"/>
</dbReference>
<reference evidence="7" key="1">
    <citation type="submission" date="2021-04" db="EMBL/GenBank/DDBJ databases">
        <title>Genome based classification of Actinospica acidithermotolerans sp. nov., an actinobacterium isolated from an Indonesian hot spring.</title>
        <authorList>
            <person name="Kusuma A.B."/>
            <person name="Putra K.E."/>
            <person name="Nafisah S."/>
            <person name="Loh J."/>
            <person name="Nouioui I."/>
            <person name="Goodfellow M."/>
        </authorList>
    </citation>
    <scope>NUCLEOTIDE SEQUENCE</scope>
    <source>
        <strain evidence="7">MGRD01-02</strain>
    </source>
</reference>
<dbReference type="InterPro" id="IPR023885">
    <property type="entry name" value="4Fe4S-binding_SPASM_dom"/>
</dbReference>
<organism evidence="7 8">
    <name type="scientific">Actinospica acidithermotolerans</name>
    <dbReference type="NCBI Taxonomy" id="2828514"/>
    <lineage>
        <taxon>Bacteria</taxon>
        <taxon>Bacillati</taxon>
        <taxon>Actinomycetota</taxon>
        <taxon>Actinomycetes</taxon>
        <taxon>Catenulisporales</taxon>
        <taxon>Actinospicaceae</taxon>
        <taxon>Actinospica</taxon>
    </lineage>
</organism>
<evidence type="ECO:0000256" key="5">
    <source>
        <dbReference type="ARBA" id="ARBA00023014"/>
    </source>
</evidence>
<gene>
    <name evidence="7" type="ORF">KDK95_05845</name>
</gene>
<dbReference type="InterPro" id="IPR058240">
    <property type="entry name" value="rSAM_sf"/>
</dbReference>
<evidence type="ECO:0000256" key="3">
    <source>
        <dbReference type="ARBA" id="ARBA00022723"/>
    </source>
</evidence>